<proteinExistence type="inferred from homology"/>
<evidence type="ECO:0000256" key="6">
    <source>
        <dbReference type="HAMAP-Rule" id="MF_00397"/>
    </source>
</evidence>
<keyword evidence="8" id="KW-1185">Reference proteome</keyword>
<evidence type="ECO:0000256" key="5">
    <source>
        <dbReference type="ARBA" id="ARBA00022840"/>
    </source>
</evidence>
<dbReference type="OrthoDB" id="114886at2"/>
<gene>
    <name evidence="6 7" type="primary">citG</name>
    <name evidence="7" type="ordered locus">EBL_c06560</name>
</gene>
<dbReference type="NCBIfam" id="TIGR03125">
    <property type="entry name" value="citrate_citG"/>
    <property type="match status" value="1"/>
</dbReference>
<evidence type="ECO:0000313" key="7">
    <source>
        <dbReference type="EMBL" id="AFJ45780.1"/>
    </source>
</evidence>
<sequence length="285" mass="30756">MTGLPATKPAAVDVVTLAEQALCQELELTPKPGLVDRVNSGAHRDMNYMTFIRSIRAVAPWLRVFEHCGYQHACLPASQVLALLRPAGLACEQAMFEATGGVNTHKGGIFSLGLLCCAAGRLHGRQQPVTTGTLCEEVSQICDGLVRRELAGGPSGNQTGGQCSMTAGQRQYQSAGLTGARGEAESGFATVRRYVLPWWYQEQGERRLHNALLRLMAVNPDSNLISRGGAEGLDYVQRYASSLLRHGWQRQDLVVMDREMTARHLSPGGSADLLSVAWVLAAVGE</sequence>
<dbReference type="RefSeq" id="WP_002444907.1">
    <property type="nucleotide sequence ID" value="NC_017910.1"/>
</dbReference>
<dbReference type="GO" id="GO:0005524">
    <property type="term" value="F:ATP binding"/>
    <property type="evidence" value="ECO:0007669"/>
    <property type="project" value="UniProtKB-KW"/>
</dbReference>
<dbReference type="PATRIC" id="fig|630626.3.peg.647"/>
<evidence type="ECO:0000256" key="4">
    <source>
        <dbReference type="ARBA" id="ARBA00022741"/>
    </source>
</evidence>
<dbReference type="EMBL" id="CP001560">
    <property type="protein sequence ID" value="AFJ45780.1"/>
    <property type="molecule type" value="Genomic_DNA"/>
</dbReference>
<dbReference type="STRING" id="630626.EBL_c06560"/>
<evidence type="ECO:0000256" key="1">
    <source>
        <dbReference type="ARBA" id="ARBA00001210"/>
    </source>
</evidence>
<accession>K6W645</accession>
<dbReference type="InterPro" id="IPR017551">
    <property type="entry name" value="TriPribosyl-deP-CoA_syn_CitG"/>
</dbReference>
<evidence type="ECO:0000313" key="8">
    <source>
        <dbReference type="Proteomes" id="UP000001955"/>
    </source>
</evidence>
<dbReference type="AlphaFoldDB" id="I2B5H6"/>
<dbReference type="GO" id="GO:0046917">
    <property type="term" value="F:triphosphoribosyl-dephospho-CoA synthase activity"/>
    <property type="evidence" value="ECO:0007669"/>
    <property type="project" value="UniProtKB-UniRule"/>
</dbReference>
<protein>
    <recommendedName>
        <fullName evidence="6">Probable 2-(5''-triphosphoribosyl)-3'-dephosphocoenzyme-A synthase</fullName>
        <shortName evidence="6">2-(5''-triphosphoribosyl)-3'-dephospho-CoA synthase</shortName>
        <ecNumber evidence="6">2.4.2.52</ecNumber>
    </recommendedName>
</protein>
<dbReference type="eggNOG" id="COG1767">
    <property type="taxonomic scope" value="Bacteria"/>
</dbReference>
<keyword evidence="5 6" id="KW-0067">ATP-binding</keyword>
<name>I2B5H6_SHIBC</name>
<evidence type="ECO:0000256" key="2">
    <source>
        <dbReference type="ARBA" id="ARBA00006812"/>
    </source>
</evidence>
<comment type="catalytic activity">
    <reaction evidence="1 6">
        <text>3'-dephospho-CoA + ATP = 2'-(5''-triphospho-alpha-D-ribosyl)-3'-dephospho-CoA + adenine</text>
        <dbReference type="Rhea" id="RHEA:15117"/>
        <dbReference type="ChEBI" id="CHEBI:16708"/>
        <dbReference type="ChEBI" id="CHEBI:30616"/>
        <dbReference type="ChEBI" id="CHEBI:57328"/>
        <dbReference type="ChEBI" id="CHEBI:61378"/>
        <dbReference type="EC" id="2.4.2.52"/>
    </reaction>
</comment>
<dbReference type="Pfam" id="PF01874">
    <property type="entry name" value="CitG"/>
    <property type="match status" value="1"/>
</dbReference>
<keyword evidence="4 6" id="KW-0547">Nucleotide-binding</keyword>
<dbReference type="GO" id="GO:0051191">
    <property type="term" value="P:prosthetic group biosynthetic process"/>
    <property type="evidence" value="ECO:0007669"/>
    <property type="project" value="TreeGrafter"/>
</dbReference>
<dbReference type="EC" id="2.4.2.52" evidence="6"/>
<dbReference type="PANTHER" id="PTHR30201:SF2">
    <property type="entry name" value="2-(5''-TRIPHOSPHORIBOSYL)-3'-DEPHOSPHOCOENZYME-A SYNTHASE"/>
    <property type="match status" value="1"/>
</dbReference>
<dbReference type="HOGENOM" id="CLU_056179_1_0_6"/>
<dbReference type="PANTHER" id="PTHR30201">
    <property type="entry name" value="TRIPHOSPHORIBOSYL-DEPHOSPHO-COA SYNTHASE"/>
    <property type="match status" value="1"/>
</dbReference>
<evidence type="ECO:0000256" key="3">
    <source>
        <dbReference type="ARBA" id="ARBA00022679"/>
    </source>
</evidence>
<dbReference type="HAMAP" id="MF_00397">
    <property type="entry name" value="CitG"/>
    <property type="match status" value="1"/>
</dbReference>
<dbReference type="Proteomes" id="UP000001955">
    <property type="component" value="Chromosome"/>
</dbReference>
<dbReference type="InterPro" id="IPR002736">
    <property type="entry name" value="CitG"/>
</dbReference>
<accession>I2B5H6</accession>
<reference evidence="7 8" key="1">
    <citation type="journal article" date="2012" name="J. Bacteriol.">
        <title>Complete genome sequence of the B12-producing Shimwellia blattae strain DSM 4481, isolated from a cockroach.</title>
        <authorList>
            <person name="Brzuszkiewicz E."/>
            <person name="Waschkowitz T."/>
            <person name="Wiezer A."/>
            <person name="Daniel R."/>
        </authorList>
    </citation>
    <scope>NUCLEOTIDE SEQUENCE [LARGE SCALE GENOMIC DNA]</scope>
    <source>
        <strain evidence="8">ATCC 29907 / DSM 4481 / JCM 1650 / NBRC 105725 / CDC 9005-74</strain>
    </source>
</reference>
<comment type="similarity">
    <text evidence="2 6">Belongs to the CitG/MdcB family.</text>
</comment>
<dbReference type="KEGG" id="ebt:EBL_c06560"/>
<dbReference type="Gene3D" id="1.10.4200.10">
    <property type="entry name" value="Triphosphoribosyl-dephospho-CoA protein"/>
    <property type="match status" value="1"/>
</dbReference>
<keyword evidence="3 6" id="KW-0808">Transferase</keyword>
<organism evidence="7 8">
    <name type="scientific">Shimwellia blattae (strain ATCC 29907 / DSM 4481 / JCM 1650 / NBRC 105725 / CDC 9005-74)</name>
    <name type="common">Escherichia blattae</name>
    <dbReference type="NCBI Taxonomy" id="630626"/>
    <lineage>
        <taxon>Bacteria</taxon>
        <taxon>Pseudomonadati</taxon>
        <taxon>Pseudomonadota</taxon>
        <taxon>Gammaproteobacteria</taxon>
        <taxon>Enterobacterales</taxon>
        <taxon>Enterobacteriaceae</taxon>
        <taxon>Shimwellia</taxon>
    </lineage>
</organism>